<keyword evidence="8" id="KW-1185">Reference proteome</keyword>
<dbReference type="GO" id="GO:0006508">
    <property type="term" value="P:proteolysis"/>
    <property type="evidence" value="ECO:0007669"/>
    <property type="project" value="UniProtKB-KW"/>
</dbReference>
<dbReference type="PANTHER" id="PTHR47053:SF1">
    <property type="entry name" value="MUREIN DD-ENDOPEPTIDASE MEPH-RELATED"/>
    <property type="match status" value="1"/>
</dbReference>
<keyword evidence="4" id="KW-0788">Thiol protease</keyword>
<keyword evidence="5" id="KW-0732">Signal</keyword>
<evidence type="ECO:0000256" key="4">
    <source>
        <dbReference type="ARBA" id="ARBA00022807"/>
    </source>
</evidence>
<dbReference type="Pfam" id="PF01471">
    <property type="entry name" value="PG_binding_1"/>
    <property type="match status" value="1"/>
</dbReference>
<evidence type="ECO:0000313" key="7">
    <source>
        <dbReference type="EMBL" id="ARU63533.1"/>
    </source>
</evidence>
<gene>
    <name evidence="7" type="ORF">CBW65_22885</name>
</gene>
<dbReference type="GO" id="GO:0008234">
    <property type="term" value="F:cysteine-type peptidase activity"/>
    <property type="evidence" value="ECO:0007669"/>
    <property type="project" value="UniProtKB-KW"/>
</dbReference>
<evidence type="ECO:0000313" key="8">
    <source>
        <dbReference type="Proteomes" id="UP000195437"/>
    </source>
</evidence>
<dbReference type="SUPFAM" id="SSF47090">
    <property type="entry name" value="PGBD-like"/>
    <property type="match status" value="1"/>
</dbReference>
<dbReference type="InterPro" id="IPR002477">
    <property type="entry name" value="Peptidoglycan-bd-like"/>
</dbReference>
<dbReference type="InterPro" id="IPR051202">
    <property type="entry name" value="Peptidase_C40"/>
</dbReference>
<evidence type="ECO:0000256" key="5">
    <source>
        <dbReference type="SAM" id="SignalP"/>
    </source>
</evidence>
<proteinExistence type="inferred from homology"/>
<dbReference type="InterPro" id="IPR038765">
    <property type="entry name" value="Papain-like_cys_pep_sf"/>
</dbReference>
<dbReference type="InterPro" id="IPR036366">
    <property type="entry name" value="PGBDSf"/>
</dbReference>
<reference evidence="8" key="1">
    <citation type="submission" date="2017-05" db="EMBL/GenBank/DDBJ databases">
        <authorList>
            <person name="Sung H."/>
        </authorList>
    </citation>
    <scope>NUCLEOTIDE SEQUENCE [LARGE SCALE GENOMIC DNA]</scope>
    <source>
        <strain evidence="8">AR23208</strain>
    </source>
</reference>
<evidence type="ECO:0000256" key="3">
    <source>
        <dbReference type="ARBA" id="ARBA00022801"/>
    </source>
</evidence>
<feature type="domain" description="NlpC/P60" evidence="6">
    <location>
        <begin position="108"/>
        <end position="227"/>
    </location>
</feature>
<dbReference type="InterPro" id="IPR000064">
    <property type="entry name" value="NLP_P60_dom"/>
</dbReference>
<organism evidence="7 8">
    <name type="scientific">Tumebacillus avium</name>
    <dbReference type="NCBI Taxonomy" id="1903704"/>
    <lineage>
        <taxon>Bacteria</taxon>
        <taxon>Bacillati</taxon>
        <taxon>Bacillota</taxon>
        <taxon>Bacilli</taxon>
        <taxon>Bacillales</taxon>
        <taxon>Alicyclobacillaceae</taxon>
        <taxon>Tumebacillus</taxon>
    </lineage>
</organism>
<dbReference type="Pfam" id="PF00877">
    <property type="entry name" value="NLPC_P60"/>
    <property type="match status" value="1"/>
</dbReference>
<feature type="signal peptide" evidence="5">
    <location>
        <begin position="1"/>
        <end position="28"/>
    </location>
</feature>
<dbReference type="Proteomes" id="UP000195437">
    <property type="component" value="Chromosome"/>
</dbReference>
<dbReference type="PROSITE" id="PS51935">
    <property type="entry name" value="NLPC_P60"/>
    <property type="match status" value="1"/>
</dbReference>
<dbReference type="AlphaFoldDB" id="A0A1Y0IVX0"/>
<dbReference type="SUPFAM" id="SSF54001">
    <property type="entry name" value="Cysteine proteinases"/>
    <property type="match status" value="1"/>
</dbReference>
<dbReference type="PANTHER" id="PTHR47053">
    <property type="entry name" value="MUREIN DD-ENDOPEPTIDASE MEPH-RELATED"/>
    <property type="match status" value="1"/>
</dbReference>
<dbReference type="EMBL" id="CP021434">
    <property type="protein sequence ID" value="ARU63533.1"/>
    <property type="molecule type" value="Genomic_DNA"/>
</dbReference>
<evidence type="ECO:0000256" key="2">
    <source>
        <dbReference type="ARBA" id="ARBA00022670"/>
    </source>
</evidence>
<dbReference type="OrthoDB" id="9813368at2"/>
<evidence type="ECO:0000256" key="1">
    <source>
        <dbReference type="ARBA" id="ARBA00007074"/>
    </source>
</evidence>
<accession>A0A1Y0IVX0</accession>
<dbReference type="Gene3D" id="3.90.1720.10">
    <property type="entry name" value="endopeptidase domain like (from Nostoc punctiforme)"/>
    <property type="match status" value="1"/>
</dbReference>
<feature type="chain" id="PRO_5012327156" description="NlpC/P60 domain-containing protein" evidence="5">
    <location>
        <begin position="29"/>
        <end position="227"/>
    </location>
</feature>
<dbReference type="InterPro" id="IPR036365">
    <property type="entry name" value="PGBD-like_sf"/>
</dbReference>
<keyword evidence="3" id="KW-0378">Hydrolase</keyword>
<dbReference type="Gene3D" id="1.10.101.10">
    <property type="entry name" value="PGBD-like superfamily/PGBD"/>
    <property type="match status" value="1"/>
</dbReference>
<sequence length="227" mass="23902">MFMKRFVQTLLLATLVTLSPLAVTDALAAPAPYGPQMLQVGSSGADVTKLQQDLRLLGFFSYPENTGYYGEITATAVKKFQAANGLEQNGKVGATTGPLIEAQAAKLRPATPKVVDTAMKYVGVPYQWAGNTPSGFDCSGYVTYVMAQYGVQVPRIAADMYAGGTSTAAPQPGDLVFFSTYGPGATHVGIFIGNGQFVSATSSHGVKVDTLNGGYWGARYLGARSYI</sequence>
<dbReference type="KEGG" id="tum:CBW65_22885"/>
<protein>
    <recommendedName>
        <fullName evidence="6">NlpC/P60 domain-containing protein</fullName>
    </recommendedName>
</protein>
<keyword evidence="2" id="KW-0645">Protease</keyword>
<comment type="similarity">
    <text evidence="1">Belongs to the peptidase C40 family.</text>
</comment>
<evidence type="ECO:0000259" key="6">
    <source>
        <dbReference type="PROSITE" id="PS51935"/>
    </source>
</evidence>
<name>A0A1Y0IVX0_9BACL</name>